<dbReference type="GO" id="GO:0005546">
    <property type="term" value="F:phosphatidylinositol-4,5-bisphosphate binding"/>
    <property type="evidence" value="ECO:0007669"/>
    <property type="project" value="InterPro"/>
</dbReference>
<feature type="compositionally biased region" description="Low complexity" evidence="4">
    <location>
        <begin position="9"/>
        <end position="19"/>
    </location>
</feature>
<dbReference type="InterPro" id="IPR046364">
    <property type="entry name" value="Exo70_C"/>
</dbReference>
<proteinExistence type="inferred from homology"/>
<dbReference type="GO" id="GO:0000145">
    <property type="term" value="C:exocyst"/>
    <property type="evidence" value="ECO:0007669"/>
    <property type="project" value="InterPro"/>
</dbReference>
<evidence type="ECO:0000259" key="5">
    <source>
        <dbReference type="Pfam" id="PF03081"/>
    </source>
</evidence>
<feature type="region of interest" description="Disordered" evidence="4">
    <location>
        <begin position="1"/>
        <end position="57"/>
    </location>
</feature>
<dbReference type="PANTHER" id="PTHR12542">
    <property type="entry name" value="EXOCYST COMPLEX PROTEIN EXO70"/>
    <property type="match status" value="1"/>
</dbReference>
<dbReference type="Pfam" id="PF03081">
    <property type="entry name" value="Exo70_C"/>
    <property type="match status" value="1"/>
</dbReference>
<gene>
    <name evidence="6" type="ORF">O6P43_023810</name>
</gene>
<dbReference type="Proteomes" id="UP001163823">
    <property type="component" value="Chromosome 9"/>
</dbReference>
<keyword evidence="3" id="KW-0653">Protein transport</keyword>
<feature type="domain" description="Exocyst complex subunit Exo70 C-terminal" evidence="5">
    <location>
        <begin position="298"/>
        <end position="683"/>
    </location>
</feature>
<dbReference type="SUPFAM" id="SSF74788">
    <property type="entry name" value="Cullin repeat-like"/>
    <property type="match status" value="1"/>
</dbReference>
<comment type="similarity">
    <text evidence="1 3">Belongs to the EXO70 family.</text>
</comment>
<dbReference type="GO" id="GO:0015031">
    <property type="term" value="P:protein transport"/>
    <property type="evidence" value="ECO:0007669"/>
    <property type="project" value="UniProtKB-KW"/>
</dbReference>
<accession>A0AAD7LHK8</accession>
<sequence>MEKNPPPDKSSSFSSDNDNVGSPKPSDSEGQLHQPDQQDDNKKHMEETPTNDPELTLPEILEKVDIFLATFASTDNKFNPPEIPNAVQSLFKRVESMIQQYNVAKSTTIRFGRDPEADSSFLEAVNRISMLSTTFSDFPSNTLRASSFNNSTVSILQKAMAFLDEEFRGLLEEPMPRPNNNTISDQQIAMKTPKKTTKQLSSFNSISEPDRCILRDAESLTQDQEPEFPAFSQEAVSCMNRVATAMISAGYENECRMVFSVLRRNAFRNSLQKFGYETINVDDIHRMQWDSLEGEIASWINTVKHCSTVLFPAEQQLCDSVFSNQRTSISHSLFTDLARAVVIQFLNFPEAVVLTKRSAEKLFKFLDMYEAIRDLSDRESTTTSPIYGDQEPGDELINETETAKSMLGEAAVSIFCDLENSIRSDNGRTPVPSGAVHPLTRYVMNYLKYACEYRDTLEQVFQRHLISSNSENNYSNAGAEFESHHHHQIHKPGKMEDGTPRTSPFAVELMRVMDLLDANLEMKSKLYKDPALRYVFLMNNGRYIVQKIKGSTEIHESMGDNWRRKRSSDLRQYHKSYQRETWSKVLQCLSFDGLSVNGKVAKSMLKERFKSFNTMFDEIYKTQSTWVVSDEQLQSELRVSISAVMIPAYRSFMGRFKQSLESSRQAEKYIKYQPEDIETLIEELFDGNPTSMARRRT</sequence>
<dbReference type="InterPro" id="IPR004140">
    <property type="entry name" value="Exo70"/>
</dbReference>
<dbReference type="EMBL" id="JARAOO010000009">
    <property type="protein sequence ID" value="KAJ7957511.1"/>
    <property type="molecule type" value="Genomic_DNA"/>
</dbReference>
<evidence type="ECO:0000256" key="3">
    <source>
        <dbReference type="RuleBase" id="RU365026"/>
    </source>
</evidence>
<name>A0AAD7LHK8_QUISA</name>
<evidence type="ECO:0000313" key="7">
    <source>
        <dbReference type="Proteomes" id="UP001163823"/>
    </source>
</evidence>
<dbReference type="FunFam" id="1.20.1280.170:FF:000003">
    <property type="entry name" value="Exocyst subunit Exo70 family protein"/>
    <property type="match status" value="1"/>
</dbReference>
<dbReference type="GO" id="GO:0006887">
    <property type="term" value="P:exocytosis"/>
    <property type="evidence" value="ECO:0007669"/>
    <property type="project" value="UniProtKB-KW"/>
</dbReference>
<dbReference type="KEGG" id="qsa:O6P43_023810"/>
<evidence type="ECO:0000256" key="1">
    <source>
        <dbReference type="ARBA" id="ARBA00006756"/>
    </source>
</evidence>
<evidence type="ECO:0000256" key="4">
    <source>
        <dbReference type="SAM" id="MobiDB-lite"/>
    </source>
</evidence>
<evidence type="ECO:0000256" key="2">
    <source>
        <dbReference type="ARBA" id="ARBA00022448"/>
    </source>
</evidence>
<dbReference type="InterPro" id="IPR016159">
    <property type="entry name" value="Cullin_repeat-like_dom_sf"/>
</dbReference>
<organism evidence="6 7">
    <name type="scientific">Quillaja saponaria</name>
    <name type="common">Soap bark tree</name>
    <dbReference type="NCBI Taxonomy" id="32244"/>
    <lineage>
        <taxon>Eukaryota</taxon>
        <taxon>Viridiplantae</taxon>
        <taxon>Streptophyta</taxon>
        <taxon>Embryophyta</taxon>
        <taxon>Tracheophyta</taxon>
        <taxon>Spermatophyta</taxon>
        <taxon>Magnoliopsida</taxon>
        <taxon>eudicotyledons</taxon>
        <taxon>Gunneridae</taxon>
        <taxon>Pentapetalae</taxon>
        <taxon>rosids</taxon>
        <taxon>fabids</taxon>
        <taxon>Fabales</taxon>
        <taxon>Quillajaceae</taxon>
        <taxon>Quillaja</taxon>
    </lineage>
</organism>
<comment type="caution">
    <text evidence="6">The sequence shown here is derived from an EMBL/GenBank/DDBJ whole genome shotgun (WGS) entry which is preliminary data.</text>
</comment>
<keyword evidence="3" id="KW-0268">Exocytosis</keyword>
<dbReference type="AlphaFoldDB" id="A0AAD7LHK8"/>
<reference evidence="6" key="1">
    <citation type="journal article" date="2023" name="Science">
        <title>Elucidation of the pathway for biosynthesis of saponin adjuvants from the soapbark tree.</title>
        <authorList>
            <person name="Reed J."/>
            <person name="Orme A."/>
            <person name="El-Demerdash A."/>
            <person name="Owen C."/>
            <person name="Martin L.B.B."/>
            <person name="Misra R.C."/>
            <person name="Kikuchi S."/>
            <person name="Rejzek M."/>
            <person name="Martin A.C."/>
            <person name="Harkess A."/>
            <person name="Leebens-Mack J."/>
            <person name="Louveau T."/>
            <person name="Stephenson M.J."/>
            <person name="Osbourn A."/>
        </authorList>
    </citation>
    <scope>NUCLEOTIDE SEQUENCE</scope>
    <source>
        <strain evidence="6">S10</strain>
    </source>
</reference>
<evidence type="ECO:0000313" key="6">
    <source>
        <dbReference type="EMBL" id="KAJ7957511.1"/>
    </source>
</evidence>
<dbReference type="Pfam" id="PF20669">
    <property type="entry name" value="Exo70_N"/>
    <property type="match status" value="1"/>
</dbReference>
<protein>
    <recommendedName>
        <fullName evidence="3">Exocyst subunit Exo70 family protein</fullName>
    </recommendedName>
</protein>
<comment type="function">
    <text evidence="3">Component of the exocyst complex.</text>
</comment>
<dbReference type="Gene3D" id="1.20.1280.170">
    <property type="entry name" value="Exocyst complex component Exo70"/>
    <property type="match status" value="1"/>
</dbReference>
<keyword evidence="7" id="KW-1185">Reference proteome</keyword>
<keyword evidence="2 3" id="KW-0813">Transport</keyword>
<dbReference type="PANTHER" id="PTHR12542:SF127">
    <property type="entry name" value="EXOCYST COMPLEX COMPONENT EXO70C1"/>
    <property type="match status" value="1"/>
</dbReference>